<evidence type="ECO:0000256" key="1">
    <source>
        <dbReference type="ARBA" id="ARBA00022490"/>
    </source>
</evidence>
<keyword evidence="2" id="KW-0378">Hydrolase</keyword>
<evidence type="ECO:0000256" key="4">
    <source>
        <dbReference type="ARBA" id="ARBA00023098"/>
    </source>
</evidence>
<dbReference type="GO" id="GO:0016787">
    <property type="term" value="F:hydrolase activity"/>
    <property type="evidence" value="ECO:0007669"/>
    <property type="project" value="UniProtKB-KW"/>
</dbReference>
<protein>
    <submittedName>
        <fullName evidence="5">Uncharacterized protein</fullName>
    </submittedName>
</protein>
<keyword evidence="3" id="KW-0276">Fatty acid metabolism</keyword>
<organism evidence="5 6">
    <name type="scientific">Varanus komodoensis</name>
    <name type="common">Komodo dragon</name>
    <dbReference type="NCBI Taxonomy" id="61221"/>
    <lineage>
        <taxon>Eukaryota</taxon>
        <taxon>Metazoa</taxon>
        <taxon>Chordata</taxon>
        <taxon>Craniata</taxon>
        <taxon>Vertebrata</taxon>
        <taxon>Euteleostomi</taxon>
        <taxon>Lepidosauria</taxon>
        <taxon>Squamata</taxon>
        <taxon>Bifurcata</taxon>
        <taxon>Unidentata</taxon>
        <taxon>Episquamata</taxon>
        <taxon>Toxicofera</taxon>
        <taxon>Anguimorpha</taxon>
        <taxon>Paleoanguimorpha</taxon>
        <taxon>Varanoidea</taxon>
        <taxon>Varanidae</taxon>
        <taxon>Varanus</taxon>
    </lineage>
</organism>
<dbReference type="GO" id="GO:0006631">
    <property type="term" value="P:fatty acid metabolic process"/>
    <property type="evidence" value="ECO:0007669"/>
    <property type="project" value="UniProtKB-KW"/>
</dbReference>
<dbReference type="SUPFAM" id="SSF54637">
    <property type="entry name" value="Thioesterase/thiol ester dehydrase-isomerase"/>
    <property type="match status" value="1"/>
</dbReference>
<proteinExistence type="predicted"/>
<evidence type="ECO:0000256" key="2">
    <source>
        <dbReference type="ARBA" id="ARBA00022801"/>
    </source>
</evidence>
<reference evidence="5" key="1">
    <citation type="submission" date="2025-08" db="UniProtKB">
        <authorList>
            <consortium name="Ensembl"/>
        </authorList>
    </citation>
    <scope>IDENTIFICATION</scope>
</reference>
<keyword evidence="1" id="KW-0963">Cytoplasm</keyword>
<evidence type="ECO:0000256" key="3">
    <source>
        <dbReference type="ARBA" id="ARBA00022832"/>
    </source>
</evidence>
<sequence>MLKQFARFMEMSKDGTWRRIPNSRHFHNDVPEWVRKESVAKNPDGTRMFLRNMDTEGVGFEYALFFNGSEKRMVSIFQPGRYLEGAPGLVPGGAIAAMLDNNLGACAIGSVGLIVTANLNIDHLR</sequence>
<reference evidence="5" key="2">
    <citation type="submission" date="2025-09" db="UniProtKB">
        <authorList>
            <consortium name="Ensembl"/>
        </authorList>
    </citation>
    <scope>IDENTIFICATION</scope>
</reference>
<keyword evidence="6" id="KW-1185">Reference proteome</keyword>
<keyword evidence="4" id="KW-0443">Lipid metabolism</keyword>
<evidence type="ECO:0000313" key="6">
    <source>
        <dbReference type="Proteomes" id="UP000694545"/>
    </source>
</evidence>
<dbReference type="PANTHER" id="PTHR12418">
    <property type="entry name" value="ACYL-COENZYME A THIOESTERASE THEM4"/>
    <property type="match status" value="1"/>
</dbReference>
<dbReference type="Gene3D" id="3.10.129.10">
    <property type="entry name" value="Hotdog Thioesterase"/>
    <property type="match status" value="1"/>
</dbReference>
<dbReference type="InterPro" id="IPR052365">
    <property type="entry name" value="THEM4/THEM5_acyl-CoA_thioest"/>
</dbReference>
<dbReference type="Ensembl" id="ENSVKKT00000009911.1">
    <property type="protein sequence ID" value="ENSVKKP00000009670.1"/>
    <property type="gene ID" value="ENSVKKG00000006821.1"/>
</dbReference>
<accession>A0A8D2JC40</accession>
<dbReference type="AlphaFoldDB" id="A0A8D2JC40"/>
<name>A0A8D2JC40_VARKO</name>
<evidence type="ECO:0000313" key="5">
    <source>
        <dbReference type="Ensembl" id="ENSVKKP00000009670.1"/>
    </source>
</evidence>
<dbReference type="Proteomes" id="UP000694545">
    <property type="component" value="Unplaced"/>
</dbReference>
<dbReference type="InterPro" id="IPR029069">
    <property type="entry name" value="HotDog_dom_sf"/>
</dbReference>
<dbReference type="PANTHER" id="PTHR12418:SF19">
    <property type="entry name" value="ACYL-COENZYME A THIOESTERASE THEM4"/>
    <property type="match status" value="1"/>
</dbReference>